<name>A0A4Q0PEL6_9FLAO</name>
<dbReference type="EMBL" id="QOVK01000003">
    <property type="protein sequence ID" value="RXG25263.1"/>
    <property type="molecule type" value="Genomic_DNA"/>
</dbReference>
<evidence type="ECO:0000313" key="1">
    <source>
        <dbReference type="EMBL" id="RXG25263.1"/>
    </source>
</evidence>
<dbReference type="RefSeq" id="WP_164918244.1">
    <property type="nucleotide sequence ID" value="NZ_JBHUOO010000048.1"/>
</dbReference>
<comment type="caution">
    <text evidence="1">The sequence shown here is derived from an EMBL/GenBank/DDBJ whole genome shotgun (WGS) entry which is preliminary data.</text>
</comment>
<gene>
    <name evidence="1" type="ORF">DSM02_1233</name>
</gene>
<dbReference type="Proteomes" id="UP000289859">
    <property type="component" value="Unassembled WGS sequence"/>
</dbReference>
<protein>
    <submittedName>
        <fullName evidence="1">Uncharacterized protein</fullName>
    </submittedName>
</protein>
<evidence type="ECO:0000313" key="2">
    <source>
        <dbReference type="Proteomes" id="UP000289859"/>
    </source>
</evidence>
<keyword evidence="2" id="KW-1185">Reference proteome</keyword>
<accession>A0A4Q0PEL6</accession>
<organism evidence="1 2">
    <name type="scientific">Leeuwenhoekiella polynyae</name>
    <dbReference type="NCBI Taxonomy" id="1550906"/>
    <lineage>
        <taxon>Bacteria</taxon>
        <taxon>Pseudomonadati</taxon>
        <taxon>Bacteroidota</taxon>
        <taxon>Flavobacteriia</taxon>
        <taxon>Flavobacteriales</taxon>
        <taxon>Flavobacteriaceae</taxon>
        <taxon>Leeuwenhoekiella</taxon>
    </lineage>
</organism>
<sequence>MYAAIRHRLQSYEVPQVRSKPSEKRSKILTLFIKFAHYSQAGFHAWATFANATQKDYAFSTYPGVF</sequence>
<proteinExistence type="predicted"/>
<reference evidence="1 2" key="1">
    <citation type="submission" date="2018-07" db="EMBL/GenBank/DDBJ databases">
        <title>Leeuwenhoekiella genomics.</title>
        <authorList>
            <person name="Tahon G."/>
            <person name="Willems A."/>
        </authorList>
    </citation>
    <scope>NUCLEOTIDE SEQUENCE [LARGE SCALE GENOMIC DNA]</scope>
    <source>
        <strain evidence="1 2">LMG 29608</strain>
    </source>
</reference>
<dbReference type="AlphaFoldDB" id="A0A4Q0PEL6"/>